<protein>
    <submittedName>
        <fullName evidence="1">Uncharacterized protein</fullName>
    </submittedName>
</protein>
<name>A0AAJ0IET3_9PEZI</name>
<gene>
    <name evidence="1" type="ORF">B0T23DRAFT_416647</name>
</gene>
<dbReference type="EMBL" id="JAULSX010000001">
    <property type="protein sequence ID" value="KAK3499037.1"/>
    <property type="molecule type" value="Genomic_DNA"/>
</dbReference>
<accession>A0AAJ0IET3</accession>
<reference evidence="1 2" key="1">
    <citation type="journal article" date="2023" name="Mol. Phylogenet. Evol.">
        <title>Genome-scale phylogeny and comparative genomics of the fungal order Sordariales.</title>
        <authorList>
            <person name="Hensen N."/>
            <person name="Bonometti L."/>
            <person name="Westerberg I."/>
            <person name="Brannstrom I.O."/>
            <person name="Guillou S."/>
            <person name="Cros-Aarteil S."/>
            <person name="Calhoun S."/>
            <person name="Haridas S."/>
            <person name="Kuo A."/>
            <person name="Mondo S."/>
            <person name="Pangilinan J."/>
            <person name="Riley R."/>
            <person name="LaButti K."/>
            <person name="Andreopoulos B."/>
            <person name="Lipzen A."/>
            <person name="Chen C."/>
            <person name="Yan M."/>
            <person name="Daum C."/>
            <person name="Ng V."/>
            <person name="Clum A."/>
            <person name="Steindorff A."/>
            <person name="Ohm R.A."/>
            <person name="Martin F."/>
            <person name="Silar P."/>
            <person name="Natvig D.O."/>
            <person name="Lalanne C."/>
            <person name="Gautier V."/>
            <person name="Ament-Velasquez S.L."/>
            <person name="Kruys A."/>
            <person name="Hutchinson M.I."/>
            <person name="Powell A.J."/>
            <person name="Barry K."/>
            <person name="Miller A.N."/>
            <person name="Grigoriev I.V."/>
            <person name="Debuchy R."/>
            <person name="Gladieux P."/>
            <person name="Hiltunen Thoren M."/>
            <person name="Johannesson H."/>
        </authorList>
    </citation>
    <scope>NUCLEOTIDE SEQUENCE [LARGE SCALE GENOMIC DNA]</scope>
    <source>
        <strain evidence="1 2">FGSC 10403</strain>
    </source>
</reference>
<dbReference type="RefSeq" id="XP_062696670.1">
    <property type="nucleotide sequence ID" value="XM_062839638.1"/>
</dbReference>
<keyword evidence="2" id="KW-1185">Reference proteome</keyword>
<dbReference type="AlphaFoldDB" id="A0AAJ0IET3"/>
<proteinExistence type="predicted"/>
<dbReference type="Proteomes" id="UP001285908">
    <property type="component" value="Unassembled WGS sequence"/>
</dbReference>
<dbReference type="GeneID" id="87877260"/>
<organism evidence="1 2">
    <name type="scientific">Neurospora hispaniola</name>
    <dbReference type="NCBI Taxonomy" id="588809"/>
    <lineage>
        <taxon>Eukaryota</taxon>
        <taxon>Fungi</taxon>
        <taxon>Dikarya</taxon>
        <taxon>Ascomycota</taxon>
        <taxon>Pezizomycotina</taxon>
        <taxon>Sordariomycetes</taxon>
        <taxon>Sordariomycetidae</taxon>
        <taxon>Sordariales</taxon>
        <taxon>Sordariaceae</taxon>
        <taxon>Neurospora</taxon>
    </lineage>
</organism>
<sequence>MRGYSRSSEIASIITGVLSVAQTLKHFSLICLSIIRLSTSASTTPGRCLSPQPPPPHHGITTWTKPKSQYPISTYASCPVSVPAWQCLPVCTHMSSQQGHKLKFDLSYDFQWLYVSNLLHALLCAPSPHFPMLARTRECGSQVTFVRPPARLRCDLNFFLSNTARHTAACPYWRTLKVGESRCGWKLDLMRMMMNSDRPDCYLPPSFAALPLGETFPKPVVSHRGGLLSNSTAGRSYFGAQCKSVAWRLWLGDKQEA</sequence>
<comment type="caution">
    <text evidence="1">The sequence shown here is derived from an EMBL/GenBank/DDBJ whole genome shotgun (WGS) entry which is preliminary data.</text>
</comment>
<evidence type="ECO:0000313" key="1">
    <source>
        <dbReference type="EMBL" id="KAK3499037.1"/>
    </source>
</evidence>
<evidence type="ECO:0000313" key="2">
    <source>
        <dbReference type="Proteomes" id="UP001285908"/>
    </source>
</evidence>